<evidence type="ECO:0000313" key="2">
    <source>
        <dbReference type="Proteomes" id="UP001601992"/>
    </source>
</evidence>
<gene>
    <name evidence="1" type="ORF">ACFYXQ_27060</name>
</gene>
<proteinExistence type="predicted"/>
<dbReference type="Proteomes" id="UP001601992">
    <property type="component" value="Unassembled WGS sequence"/>
</dbReference>
<evidence type="ECO:0000313" key="1">
    <source>
        <dbReference type="EMBL" id="MFF3571445.1"/>
    </source>
</evidence>
<name>A0ABW6S7M3_9NOCA</name>
<comment type="caution">
    <text evidence="1">The sequence shown here is derived from an EMBL/GenBank/DDBJ whole genome shotgun (WGS) entry which is preliminary data.</text>
</comment>
<protein>
    <submittedName>
        <fullName evidence="1">ABC transporter substrate-binding protein</fullName>
    </submittedName>
</protein>
<dbReference type="EMBL" id="JBIAQY010000010">
    <property type="protein sequence ID" value="MFF3571445.1"/>
    <property type="molecule type" value="Genomic_DNA"/>
</dbReference>
<accession>A0ABW6S7M3</accession>
<sequence length="298" mass="32849">MSEQTVTLTAALGKHPVAQILRSREVSDPMVRLDLADVDPIHRAFAPMVREQSFDVCELAIVTALQAVAYGHPIALLPVVVAGRFQRGCLVGRAEDRIDDPTELRGRRIGVRSYTQTTGFWIRTHLHEDYGLRAEDMTWLTQNPAHVPEYEDPDFVSRTLSGSLVDALRDGAIDAAIFGNDLPDGDEFVPLISQARQRDRRWYDEHGYVPVNHLVAVSLPTLQAHPETVGRVWEMLTRAEHLAAERATDIPVTAAGLSRLAGPIDAIAAQCHAQGMLPRPLTSAEVFAPLDRLPAPRA</sequence>
<dbReference type="RefSeq" id="WP_040826413.1">
    <property type="nucleotide sequence ID" value="NZ_JBIAQY010000010.1"/>
</dbReference>
<dbReference type="SUPFAM" id="SSF53850">
    <property type="entry name" value="Periplasmic binding protein-like II"/>
    <property type="match status" value="1"/>
</dbReference>
<organism evidence="1 2">
    <name type="scientific">Nocardia jiangxiensis</name>
    <dbReference type="NCBI Taxonomy" id="282685"/>
    <lineage>
        <taxon>Bacteria</taxon>
        <taxon>Bacillati</taxon>
        <taxon>Actinomycetota</taxon>
        <taxon>Actinomycetes</taxon>
        <taxon>Mycobacteriales</taxon>
        <taxon>Nocardiaceae</taxon>
        <taxon>Nocardia</taxon>
    </lineage>
</organism>
<reference evidence="1 2" key="1">
    <citation type="submission" date="2024-10" db="EMBL/GenBank/DDBJ databases">
        <title>The Natural Products Discovery Center: Release of the First 8490 Sequenced Strains for Exploring Actinobacteria Biosynthetic Diversity.</title>
        <authorList>
            <person name="Kalkreuter E."/>
            <person name="Kautsar S.A."/>
            <person name="Yang D."/>
            <person name="Bader C.D."/>
            <person name="Teijaro C.N."/>
            <person name="Fluegel L."/>
            <person name="Davis C.M."/>
            <person name="Simpson J.R."/>
            <person name="Lauterbach L."/>
            <person name="Steele A.D."/>
            <person name="Gui C."/>
            <person name="Meng S."/>
            <person name="Li G."/>
            <person name="Viehrig K."/>
            <person name="Ye F."/>
            <person name="Su P."/>
            <person name="Kiefer A.F."/>
            <person name="Nichols A."/>
            <person name="Cepeda A.J."/>
            <person name="Yan W."/>
            <person name="Fan B."/>
            <person name="Jiang Y."/>
            <person name="Adhikari A."/>
            <person name="Zheng C.-J."/>
            <person name="Schuster L."/>
            <person name="Cowan T.M."/>
            <person name="Smanski M.J."/>
            <person name="Chevrette M.G."/>
            <person name="De Carvalho L.P.S."/>
            <person name="Shen B."/>
        </authorList>
    </citation>
    <scope>NUCLEOTIDE SEQUENCE [LARGE SCALE GENOMIC DNA]</scope>
    <source>
        <strain evidence="1 2">NPDC002593</strain>
    </source>
</reference>
<keyword evidence="2" id="KW-1185">Reference proteome</keyword>
<dbReference type="Gene3D" id="3.40.190.10">
    <property type="entry name" value="Periplasmic binding protein-like II"/>
    <property type="match status" value="2"/>
</dbReference>